<dbReference type="PRINTS" id="PR00237">
    <property type="entry name" value="GPCRRHODOPSN"/>
</dbReference>
<feature type="transmembrane region" description="Helical" evidence="6">
    <location>
        <begin position="128"/>
        <end position="145"/>
    </location>
</feature>
<dbReference type="WBParaSite" id="PTRK_0001378600.1">
    <property type="protein sequence ID" value="PTRK_0001378600.1"/>
    <property type="gene ID" value="PTRK_0001378600"/>
</dbReference>
<keyword evidence="5" id="KW-0297">G-protein coupled receptor</keyword>
<evidence type="ECO:0000313" key="8">
    <source>
        <dbReference type="Proteomes" id="UP000038045"/>
    </source>
</evidence>
<evidence type="ECO:0000256" key="3">
    <source>
        <dbReference type="ARBA" id="ARBA00022989"/>
    </source>
</evidence>
<name>A0A0N4ZYB4_PARTI</name>
<dbReference type="PROSITE" id="PS00237">
    <property type="entry name" value="G_PROTEIN_RECEP_F1_1"/>
    <property type="match status" value="1"/>
</dbReference>
<feature type="transmembrane region" description="Helical" evidence="6">
    <location>
        <begin position="86"/>
        <end position="107"/>
    </location>
</feature>
<keyword evidence="3 6" id="KW-1133">Transmembrane helix</keyword>
<keyword evidence="4 6" id="KW-0472">Membrane</keyword>
<dbReference type="GO" id="GO:0016020">
    <property type="term" value="C:membrane"/>
    <property type="evidence" value="ECO:0007669"/>
    <property type="project" value="UniProtKB-SubCell"/>
</dbReference>
<dbReference type="AlphaFoldDB" id="A0A0N4ZYB4"/>
<feature type="transmembrane region" description="Helical" evidence="6">
    <location>
        <begin position="6"/>
        <end position="30"/>
    </location>
</feature>
<accession>A0A0N4ZYB4</accession>
<dbReference type="STRING" id="131310.A0A0N4ZYB4"/>
<dbReference type="GO" id="GO:0004930">
    <property type="term" value="F:G protein-coupled receptor activity"/>
    <property type="evidence" value="ECO:0007669"/>
    <property type="project" value="UniProtKB-KW"/>
</dbReference>
<feature type="transmembrane region" description="Helical" evidence="6">
    <location>
        <begin position="282"/>
        <end position="309"/>
    </location>
</feature>
<dbReference type="InterPro" id="IPR052954">
    <property type="entry name" value="GPCR-Ligand_Int"/>
</dbReference>
<dbReference type="InterPro" id="IPR000276">
    <property type="entry name" value="GPCR_Rhodpsn"/>
</dbReference>
<dbReference type="PROSITE" id="PS50262">
    <property type="entry name" value="G_PROTEIN_RECEP_F1_2"/>
    <property type="match status" value="1"/>
</dbReference>
<dbReference type="PANTHER" id="PTHR46641:SF14">
    <property type="entry name" value="G-PROTEIN COUPLED RECEPTORS FAMILY 1 PROFILE DOMAIN-CONTAINING PROTEIN"/>
    <property type="match status" value="1"/>
</dbReference>
<evidence type="ECO:0000256" key="6">
    <source>
        <dbReference type="SAM" id="Phobius"/>
    </source>
</evidence>
<evidence type="ECO:0000259" key="7">
    <source>
        <dbReference type="PROSITE" id="PS50262"/>
    </source>
</evidence>
<dbReference type="Pfam" id="PF00001">
    <property type="entry name" value="7tm_1"/>
    <property type="match status" value="1"/>
</dbReference>
<evidence type="ECO:0000256" key="2">
    <source>
        <dbReference type="ARBA" id="ARBA00022692"/>
    </source>
</evidence>
<evidence type="ECO:0000256" key="5">
    <source>
        <dbReference type="RuleBase" id="RU000688"/>
    </source>
</evidence>
<organism evidence="8 9">
    <name type="scientific">Parastrongyloides trichosuri</name>
    <name type="common">Possum-specific nematode worm</name>
    <dbReference type="NCBI Taxonomy" id="131310"/>
    <lineage>
        <taxon>Eukaryota</taxon>
        <taxon>Metazoa</taxon>
        <taxon>Ecdysozoa</taxon>
        <taxon>Nematoda</taxon>
        <taxon>Chromadorea</taxon>
        <taxon>Rhabditida</taxon>
        <taxon>Tylenchina</taxon>
        <taxon>Panagrolaimomorpha</taxon>
        <taxon>Strongyloidoidea</taxon>
        <taxon>Strongyloididae</taxon>
        <taxon>Parastrongyloides</taxon>
    </lineage>
</organism>
<evidence type="ECO:0000313" key="9">
    <source>
        <dbReference type="WBParaSite" id="PTRK_0001378600.1"/>
    </source>
</evidence>
<evidence type="ECO:0000256" key="1">
    <source>
        <dbReference type="ARBA" id="ARBA00004370"/>
    </source>
</evidence>
<dbReference type="CDD" id="cd14978">
    <property type="entry name" value="7tmA_FMRFamide_R-like"/>
    <property type="match status" value="1"/>
</dbReference>
<sequence length="426" mass="49660">MDFSFLVNGILTSICFFTGVFLNSVCIYIFRQHAKEHTAPVIHYYLITLTLWQTGVLINGFLLYSFPNIYRIYFGSLESYQLVYPYVFAGANITMVATVWVILALTVDRYLALCKPLKHRYIGKRSRVKRIMILVSILSFLYNIPRFFEIVTKQLCTIKNNEKSCKYYVDRTAFAHNSLYHISYKIISQLLFVSLVPCFILFVLTMKISIAIRHAILRRKKLCPDMAEMNKTYKMSKPLSKEHKANIMLVLVIVKFLIATILPTTCDIIEKIVGANVFQESYFATIVVDISNFLIVLNCSTNFWVFLFYGQRFRKYCKKVFYHQILKSKEEKFESIIIDTTTHRYYGVTNSTSPYMTKFASQKESLVLKPKTSSNVKISLNNLHSFNYSNFELSSRHKTSDISINNKLTNTSSHMIRKISIQDRYY</sequence>
<feature type="transmembrane region" description="Helical" evidence="6">
    <location>
        <begin position="42"/>
        <end position="66"/>
    </location>
</feature>
<comment type="subcellular location">
    <subcellularLocation>
        <location evidence="1">Membrane</location>
    </subcellularLocation>
</comment>
<dbReference type="Gene3D" id="1.20.1070.10">
    <property type="entry name" value="Rhodopsin 7-helix transmembrane proteins"/>
    <property type="match status" value="1"/>
</dbReference>
<dbReference type="PANTHER" id="PTHR46641">
    <property type="entry name" value="FMRFAMIDE RECEPTOR-RELATED"/>
    <property type="match status" value="1"/>
</dbReference>
<keyword evidence="5" id="KW-0807">Transducer</keyword>
<comment type="similarity">
    <text evidence="5">Belongs to the G-protein coupled receptor 1 family.</text>
</comment>
<keyword evidence="5" id="KW-0675">Receptor</keyword>
<keyword evidence="2 5" id="KW-0812">Transmembrane</keyword>
<protein>
    <submittedName>
        <fullName evidence="9">G_PROTEIN_RECEP_F1_2 domain-containing protein</fullName>
    </submittedName>
</protein>
<evidence type="ECO:0000256" key="4">
    <source>
        <dbReference type="ARBA" id="ARBA00023136"/>
    </source>
</evidence>
<reference evidence="9" key="1">
    <citation type="submission" date="2017-02" db="UniProtKB">
        <authorList>
            <consortium name="WormBaseParasite"/>
        </authorList>
    </citation>
    <scope>IDENTIFICATION</scope>
</reference>
<proteinExistence type="inferred from homology"/>
<keyword evidence="8" id="KW-1185">Reference proteome</keyword>
<dbReference type="Proteomes" id="UP000038045">
    <property type="component" value="Unplaced"/>
</dbReference>
<dbReference type="SUPFAM" id="SSF81321">
    <property type="entry name" value="Family A G protein-coupled receptor-like"/>
    <property type="match status" value="1"/>
</dbReference>
<dbReference type="InterPro" id="IPR017452">
    <property type="entry name" value="GPCR_Rhodpsn_7TM"/>
</dbReference>
<feature type="transmembrane region" description="Helical" evidence="6">
    <location>
        <begin position="186"/>
        <end position="212"/>
    </location>
</feature>
<feature type="transmembrane region" description="Helical" evidence="6">
    <location>
        <begin position="245"/>
        <end position="262"/>
    </location>
</feature>
<feature type="domain" description="G-protein coupled receptors family 1 profile" evidence="7">
    <location>
        <begin position="22"/>
        <end position="306"/>
    </location>
</feature>